<keyword evidence="2" id="KW-1185">Reference proteome</keyword>
<dbReference type="EMBL" id="JAACJL010000019">
    <property type="protein sequence ID" value="KAF4618081.1"/>
    <property type="molecule type" value="Genomic_DNA"/>
</dbReference>
<dbReference type="AlphaFoldDB" id="A0A8H4QWI2"/>
<comment type="caution">
    <text evidence="1">The sequence shown here is derived from an EMBL/GenBank/DDBJ whole genome shotgun (WGS) entry which is preliminary data.</text>
</comment>
<protein>
    <submittedName>
        <fullName evidence="1">Uncharacterized protein</fullName>
    </submittedName>
</protein>
<name>A0A8H4QWI2_9AGAR</name>
<evidence type="ECO:0000313" key="2">
    <source>
        <dbReference type="Proteomes" id="UP000521872"/>
    </source>
</evidence>
<evidence type="ECO:0000313" key="1">
    <source>
        <dbReference type="EMBL" id="KAF4618081.1"/>
    </source>
</evidence>
<sequence>MALHGLSVAQVALDVHRSYLRELAETEYEQCHTSIIAPLRRLASSKSVSVALWQDQAFADLRRPLGHRTAGMGDVIENGGSIRTIWLDSECLWAPSSPVQWIWHEHNQDHSSTWPLHGLGGAFVSHVSDFTLLVGFVAYPLRKPHFDVRPPSHHTRRSNYQLDRPLSPFQSVMPIPTSTRAVRTCSPSTATSRARVGSYRFYYRMQLHYCTKKPHSKRTRKTQKGWVVSGIGGTLAGAFGELRKTWPGIGRAWFGDLDDDNEGTWFTSIGTKEMKGKVSISLETRPMPTPITTPSPCERQGR</sequence>
<accession>A0A8H4QWI2</accession>
<proteinExistence type="predicted"/>
<reference evidence="1 2" key="1">
    <citation type="submission" date="2019-12" db="EMBL/GenBank/DDBJ databases">
        <authorList>
            <person name="Floudas D."/>
            <person name="Bentzer J."/>
            <person name="Ahren D."/>
            <person name="Johansson T."/>
            <person name="Persson P."/>
            <person name="Tunlid A."/>
        </authorList>
    </citation>
    <scope>NUCLEOTIDE SEQUENCE [LARGE SCALE GENOMIC DNA]</scope>
    <source>
        <strain evidence="1 2">CBS 102.39</strain>
    </source>
</reference>
<organism evidence="1 2">
    <name type="scientific">Agrocybe pediades</name>
    <dbReference type="NCBI Taxonomy" id="84607"/>
    <lineage>
        <taxon>Eukaryota</taxon>
        <taxon>Fungi</taxon>
        <taxon>Dikarya</taxon>
        <taxon>Basidiomycota</taxon>
        <taxon>Agaricomycotina</taxon>
        <taxon>Agaricomycetes</taxon>
        <taxon>Agaricomycetidae</taxon>
        <taxon>Agaricales</taxon>
        <taxon>Agaricineae</taxon>
        <taxon>Strophariaceae</taxon>
        <taxon>Agrocybe</taxon>
    </lineage>
</organism>
<dbReference type="Proteomes" id="UP000521872">
    <property type="component" value="Unassembled WGS sequence"/>
</dbReference>
<gene>
    <name evidence="1" type="ORF">D9613_012635</name>
</gene>